<name>A0ABU6RP05_9FABA</name>
<protein>
    <submittedName>
        <fullName evidence="1">Uncharacterized protein</fullName>
    </submittedName>
</protein>
<reference evidence="1 2" key="1">
    <citation type="journal article" date="2023" name="Plants (Basel)">
        <title>Bridging the Gap: Combining Genomics and Transcriptomics Approaches to Understand Stylosanthes scabra, an Orphan Legume from the Brazilian Caatinga.</title>
        <authorList>
            <person name="Ferreira-Neto J.R.C."/>
            <person name="da Silva M.D."/>
            <person name="Binneck E."/>
            <person name="de Melo N.F."/>
            <person name="da Silva R.H."/>
            <person name="de Melo A.L.T.M."/>
            <person name="Pandolfi V."/>
            <person name="Bustamante F.O."/>
            <person name="Brasileiro-Vidal A.C."/>
            <person name="Benko-Iseppon A.M."/>
        </authorList>
    </citation>
    <scope>NUCLEOTIDE SEQUENCE [LARGE SCALE GENOMIC DNA]</scope>
    <source>
        <tissue evidence="1">Leaves</tissue>
    </source>
</reference>
<proteinExistence type="predicted"/>
<evidence type="ECO:0000313" key="2">
    <source>
        <dbReference type="Proteomes" id="UP001341840"/>
    </source>
</evidence>
<sequence length="365" mass="41334">MRRPRELTYNIVLKALVRCRSLNKAYRQRLTDPRNLSTHFCSQYGDTFFIQFNNPVDRLQLPILTVYDVDHGSQWKWFSLIGSDMGSLCARFSLDIRVSSIIVWNPITNRRRVISDPASPCFPNHLFARGAAVYSFMVSHATKHFRVTVLLKKVVNHIGYTLCVYDLTLSSWSLPVEATHLFGKCSESSVVIGSWCFWINLTADVLNNPFSIISYSFDTCKWAKSRIPPNALQGSSSKLVVRHPDLLYVVFELSCTNIGVHIHRLTLSGHTGLDWVSSMYCGHNYLSYTPSIVKGDYFLGVIHSLTNNELFFIHTRSMVSEIHFLKLHVTGGPGTNAGSLHWTCAVEIGAMFSYIPSLFDLFGYA</sequence>
<gene>
    <name evidence="1" type="ORF">PIB30_070431</name>
</gene>
<keyword evidence="2" id="KW-1185">Reference proteome</keyword>
<comment type="caution">
    <text evidence="1">The sequence shown here is derived from an EMBL/GenBank/DDBJ whole genome shotgun (WGS) entry which is preliminary data.</text>
</comment>
<dbReference type="EMBL" id="JASCZI010031001">
    <property type="protein sequence ID" value="MED6125630.1"/>
    <property type="molecule type" value="Genomic_DNA"/>
</dbReference>
<dbReference type="InterPro" id="IPR050796">
    <property type="entry name" value="SCF_F-box_component"/>
</dbReference>
<organism evidence="1 2">
    <name type="scientific">Stylosanthes scabra</name>
    <dbReference type="NCBI Taxonomy" id="79078"/>
    <lineage>
        <taxon>Eukaryota</taxon>
        <taxon>Viridiplantae</taxon>
        <taxon>Streptophyta</taxon>
        <taxon>Embryophyta</taxon>
        <taxon>Tracheophyta</taxon>
        <taxon>Spermatophyta</taxon>
        <taxon>Magnoliopsida</taxon>
        <taxon>eudicotyledons</taxon>
        <taxon>Gunneridae</taxon>
        <taxon>Pentapetalae</taxon>
        <taxon>rosids</taxon>
        <taxon>fabids</taxon>
        <taxon>Fabales</taxon>
        <taxon>Fabaceae</taxon>
        <taxon>Papilionoideae</taxon>
        <taxon>50 kb inversion clade</taxon>
        <taxon>dalbergioids sensu lato</taxon>
        <taxon>Dalbergieae</taxon>
        <taxon>Pterocarpus clade</taxon>
        <taxon>Stylosanthes</taxon>
    </lineage>
</organism>
<accession>A0ABU6RP05</accession>
<dbReference type="PANTHER" id="PTHR31672">
    <property type="entry name" value="BNACNNG10540D PROTEIN"/>
    <property type="match status" value="1"/>
</dbReference>
<dbReference type="Proteomes" id="UP001341840">
    <property type="component" value="Unassembled WGS sequence"/>
</dbReference>
<evidence type="ECO:0000313" key="1">
    <source>
        <dbReference type="EMBL" id="MED6125630.1"/>
    </source>
</evidence>